<proteinExistence type="predicted"/>
<dbReference type="InterPro" id="IPR004827">
    <property type="entry name" value="bZIP"/>
</dbReference>
<evidence type="ECO:0000256" key="5">
    <source>
        <dbReference type="ARBA" id="ARBA00023242"/>
    </source>
</evidence>
<keyword evidence="4" id="KW-0804">Transcription</keyword>
<dbReference type="AlphaFoldDB" id="A0A3P7ZC00"/>
<sequence>MQRATSPPLTSSSPSSLRSSRVINSYSYFQDDAYFERRRRNNDAAKRSRDARRMKEEAIAERAAKLEQENGQLRGQVSTRSQLMHEQTVRKCMAHTLGTASCHSLPLILFSRPSLAGKPCRGSSSFCCSYQRGCSSAVGVGTGCHLHCESRFLVRIPPRSTKPFTPPGSMLWYQPCLEGRHNCLSTSHPRSFCRPQDTHSLSCLYDIVYNIRMHAASD</sequence>
<name>A0A3P7ZC00_HELPZ</name>
<protein>
    <submittedName>
        <fullName evidence="9">BZIP domain-containing protein</fullName>
    </submittedName>
</protein>
<dbReference type="PANTHER" id="PTHR11988">
    <property type="entry name" value="THYROTROPH EMBRYONIC FACTOR RELATED"/>
    <property type="match status" value="1"/>
</dbReference>
<dbReference type="SMART" id="SM00338">
    <property type="entry name" value="BRLZ"/>
    <property type="match status" value="1"/>
</dbReference>
<evidence type="ECO:0000256" key="3">
    <source>
        <dbReference type="ARBA" id="ARBA00023125"/>
    </source>
</evidence>
<evidence type="ECO:0000313" key="8">
    <source>
        <dbReference type="Proteomes" id="UP000050761"/>
    </source>
</evidence>
<organism evidence="7">
    <name type="scientific">Heligmosomoides polygyrus</name>
    <name type="common">Parasitic roundworm</name>
    <dbReference type="NCBI Taxonomy" id="6339"/>
    <lineage>
        <taxon>Eukaryota</taxon>
        <taxon>Metazoa</taxon>
        <taxon>Ecdysozoa</taxon>
        <taxon>Nematoda</taxon>
        <taxon>Chromadorea</taxon>
        <taxon>Rhabditida</taxon>
        <taxon>Rhabditina</taxon>
        <taxon>Rhabditomorpha</taxon>
        <taxon>Strongyloidea</taxon>
        <taxon>Heligmosomidae</taxon>
        <taxon>Heligmosomoides</taxon>
    </lineage>
</organism>
<evidence type="ECO:0000259" key="6">
    <source>
        <dbReference type="PROSITE" id="PS50217"/>
    </source>
</evidence>
<dbReference type="Gene3D" id="1.20.5.170">
    <property type="match status" value="1"/>
</dbReference>
<keyword evidence="2" id="KW-0805">Transcription regulation</keyword>
<accession>A0A3P7ZC00</accession>
<comment type="subcellular location">
    <subcellularLocation>
        <location evidence="1">Nucleus</location>
    </subcellularLocation>
</comment>
<keyword evidence="3" id="KW-0238">DNA-binding</keyword>
<evidence type="ECO:0000256" key="4">
    <source>
        <dbReference type="ARBA" id="ARBA00023163"/>
    </source>
</evidence>
<dbReference type="WBParaSite" id="HPBE_0001393901-mRNA-1">
    <property type="protein sequence ID" value="HPBE_0001393901-mRNA-1"/>
    <property type="gene ID" value="HPBE_0001393901"/>
</dbReference>
<dbReference type="GO" id="GO:0000981">
    <property type="term" value="F:DNA-binding transcription factor activity, RNA polymerase II-specific"/>
    <property type="evidence" value="ECO:0007669"/>
    <property type="project" value="TreeGrafter"/>
</dbReference>
<dbReference type="PROSITE" id="PS50217">
    <property type="entry name" value="BZIP"/>
    <property type="match status" value="1"/>
</dbReference>
<dbReference type="CDD" id="cd14695">
    <property type="entry name" value="bZIP_HLF"/>
    <property type="match status" value="1"/>
</dbReference>
<dbReference type="OrthoDB" id="6022300at2759"/>
<dbReference type="InterPro" id="IPR046347">
    <property type="entry name" value="bZIP_sf"/>
</dbReference>
<dbReference type="EMBL" id="UZAH01028138">
    <property type="protein sequence ID" value="VDO97951.1"/>
    <property type="molecule type" value="Genomic_DNA"/>
</dbReference>
<evidence type="ECO:0000313" key="7">
    <source>
        <dbReference type="EMBL" id="VDO97951.1"/>
    </source>
</evidence>
<gene>
    <name evidence="7" type="ORF">HPBE_LOCUS13940</name>
</gene>
<dbReference type="SUPFAM" id="SSF57959">
    <property type="entry name" value="Leucine zipper domain"/>
    <property type="match status" value="1"/>
</dbReference>
<dbReference type="Pfam" id="PF07716">
    <property type="entry name" value="bZIP_2"/>
    <property type="match status" value="1"/>
</dbReference>
<evidence type="ECO:0000256" key="1">
    <source>
        <dbReference type="ARBA" id="ARBA00004123"/>
    </source>
</evidence>
<dbReference type="GO" id="GO:0000978">
    <property type="term" value="F:RNA polymerase II cis-regulatory region sequence-specific DNA binding"/>
    <property type="evidence" value="ECO:0007669"/>
    <property type="project" value="TreeGrafter"/>
</dbReference>
<keyword evidence="5" id="KW-0539">Nucleus</keyword>
<reference evidence="9" key="2">
    <citation type="submission" date="2019-09" db="UniProtKB">
        <authorList>
            <consortium name="WormBaseParasite"/>
        </authorList>
    </citation>
    <scope>IDENTIFICATION</scope>
</reference>
<reference evidence="7 8" key="1">
    <citation type="submission" date="2018-11" db="EMBL/GenBank/DDBJ databases">
        <authorList>
            <consortium name="Pathogen Informatics"/>
        </authorList>
    </citation>
    <scope>NUCLEOTIDE SEQUENCE [LARGE SCALE GENOMIC DNA]</scope>
</reference>
<dbReference type="InterPro" id="IPR040223">
    <property type="entry name" value="PAR_bZIP"/>
</dbReference>
<dbReference type="PANTHER" id="PTHR11988:SF56">
    <property type="entry name" value="TRANSCRIPTION FACTOR CES-2"/>
    <property type="match status" value="1"/>
</dbReference>
<dbReference type="GO" id="GO:0005634">
    <property type="term" value="C:nucleus"/>
    <property type="evidence" value="ECO:0007669"/>
    <property type="project" value="UniProtKB-SubCell"/>
</dbReference>
<evidence type="ECO:0000256" key="2">
    <source>
        <dbReference type="ARBA" id="ARBA00023015"/>
    </source>
</evidence>
<feature type="domain" description="BZIP" evidence="6">
    <location>
        <begin position="31"/>
        <end position="78"/>
    </location>
</feature>
<keyword evidence="8" id="KW-1185">Reference proteome</keyword>
<evidence type="ECO:0000313" key="9">
    <source>
        <dbReference type="WBParaSite" id="HPBE_0001393901-mRNA-1"/>
    </source>
</evidence>
<dbReference type="Proteomes" id="UP000050761">
    <property type="component" value="Unassembled WGS sequence"/>
</dbReference>